<keyword evidence="11" id="KW-1185">Reference proteome</keyword>
<dbReference type="Pfam" id="PF13932">
    <property type="entry name" value="SAM_GIDA_C"/>
    <property type="match status" value="1"/>
</dbReference>
<dbReference type="GO" id="GO:0050660">
    <property type="term" value="F:flavin adenine dinucleotide binding"/>
    <property type="evidence" value="ECO:0007669"/>
    <property type="project" value="InterPro"/>
</dbReference>
<dbReference type="FunFam" id="1.10.10.1800:FF:000001">
    <property type="entry name" value="tRNA uridine 5-carboxymethylaminomethyl modification enzyme MnmG"/>
    <property type="match status" value="1"/>
</dbReference>
<protein>
    <recommendedName>
        <fullName evidence="9">tRNA uridine 5-carboxymethylaminomethyl modification enzyme C-terminal subdomain domain-containing protein</fullName>
    </recommendedName>
</protein>
<dbReference type="InterPro" id="IPR020595">
    <property type="entry name" value="MnmG-rel_CS"/>
</dbReference>
<dbReference type="FunFam" id="3.50.50.60:FF:000119">
    <property type="entry name" value="tRNA uridine 5-carboxymethylaminomethyl modification enzyme MnmG"/>
    <property type="match status" value="1"/>
</dbReference>
<evidence type="ECO:0000313" key="11">
    <source>
        <dbReference type="Proteomes" id="UP000236161"/>
    </source>
</evidence>
<dbReference type="NCBIfam" id="TIGR00136">
    <property type="entry name" value="mnmG_gidA"/>
    <property type="match status" value="1"/>
</dbReference>
<evidence type="ECO:0000256" key="2">
    <source>
        <dbReference type="ARBA" id="ARBA00007653"/>
    </source>
</evidence>
<dbReference type="InterPro" id="IPR047001">
    <property type="entry name" value="MnmG_C_subdom"/>
</dbReference>
<dbReference type="Gene3D" id="1.10.10.1800">
    <property type="entry name" value="tRNA uridine 5-carboxymethylaminomethyl modification enzyme MnmG/GidA"/>
    <property type="match status" value="1"/>
</dbReference>
<dbReference type="Pfam" id="PF21680">
    <property type="entry name" value="GIDA_C_1st"/>
    <property type="match status" value="1"/>
</dbReference>
<dbReference type="Proteomes" id="UP000236161">
    <property type="component" value="Unassembled WGS sequence"/>
</dbReference>
<organism evidence="10 11">
    <name type="scientific">Apostasia shenzhenica</name>
    <dbReference type="NCBI Taxonomy" id="1088818"/>
    <lineage>
        <taxon>Eukaryota</taxon>
        <taxon>Viridiplantae</taxon>
        <taxon>Streptophyta</taxon>
        <taxon>Embryophyta</taxon>
        <taxon>Tracheophyta</taxon>
        <taxon>Spermatophyta</taxon>
        <taxon>Magnoliopsida</taxon>
        <taxon>Liliopsida</taxon>
        <taxon>Asparagales</taxon>
        <taxon>Orchidaceae</taxon>
        <taxon>Apostasioideae</taxon>
        <taxon>Apostasia</taxon>
    </lineage>
</organism>
<dbReference type="PROSITE" id="PS01280">
    <property type="entry name" value="GIDA_1"/>
    <property type="match status" value="1"/>
</dbReference>
<dbReference type="InterPro" id="IPR049312">
    <property type="entry name" value="GIDA_C_N"/>
</dbReference>
<dbReference type="PRINTS" id="PR00411">
    <property type="entry name" value="PNDRDTASEI"/>
</dbReference>
<dbReference type="HAMAP" id="MF_00129">
    <property type="entry name" value="MnmG_GidA"/>
    <property type="match status" value="1"/>
</dbReference>
<evidence type="ECO:0000256" key="1">
    <source>
        <dbReference type="ARBA" id="ARBA00001974"/>
    </source>
</evidence>
<keyword evidence="6" id="KW-0274">FAD</keyword>
<dbReference type="GO" id="GO:0005739">
    <property type="term" value="C:mitochondrion"/>
    <property type="evidence" value="ECO:0007669"/>
    <property type="project" value="GOC"/>
</dbReference>
<dbReference type="Gene3D" id="1.10.150.570">
    <property type="entry name" value="GidA associated domain, C-terminal subdomain"/>
    <property type="match status" value="1"/>
</dbReference>
<reference evidence="10 11" key="1">
    <citation type="journal article" date="2017" name="Nature">
        <title>The Apostasia genome and the evolution of orchids.</title>
        <authorList>
            <person name="Zhang G.Q."/>
            <person name="Liu K.W."/>
            <person name="Li Z."/>
            <person name="Lohaus R."/>
            <person name="Hsiao Y.Y."/>
            <person name="Niu S.C."/>
            <person name="Wang J.Y."/>
            <person name="Lin Y.C."/>
            <person name="Xu Q."/>
            <person name="Chen L.J."/>
            <person name="Yoshida K."/>
            <person name="Fujiwara S."/>
            <person name="Wang Z.W."/>
            <person name="Zhang Y.Q."/>
            <person name="Mitsuda N."/>
            <person name="Wang M."/>
            <person name="Liu G.H."/>
            <person name="Pecoraro L."/>
            <person name="Huang H.X."/>
            <person name="Xiao X.J."/>
            <person name="Lin M."/>
            <person name="Wu X.Y."/>
            <person name="Wu W.L."/>
            <person name="Chen Y.Y."/>
            <person name="Chang S.B."/>
            <person name="Sakamoto S."/>
            <person name="Ohme-Takagi M."/>
            <person name="Yagi M."/>
            <person name="Zeng S.J."/>
            <person name="Shen C.Y."/>
            <person name="Yeh C.M."/>
            <person name="Luo Y.B."/>
            <person name="Tsai W.C."/>
            <person name="Van de Peer Y."/>
            <person name="Liu Z.J."/>
        </authorList>
    </citation>
    <scope>NUCLEOTIDE SEQUENCE [LARGE SCALE GENOMIC DNA]</scope>
    <source>
        <strain evidence="11">cv. Shenzhen</strain>
        <tissue evidence="10">Stem</tissue>
    </source>
</reference>
<dbReference type="InterPro" id="IPR044920">
    <property type="entry name" value="MnmG_C_subdom_sf"/>
</dbReference>
<dbReference type="InterPro" id="IPR026904">
    <property type="entry name" value="MnmG_C"/>
</dbReference>
<dbReference type="PANTHER" id="PTHR11806:SF0">
    <property type="entry name" value="PROTEIN MTO1 HOMOLOG, MITOCHONDRIAL"/>
    <property type="match status" value="1"/>
</dbReference>
<dbReference type="InterPro" id="IPR040131">
    <property type="entry name" value="MnmG_N"/>
</dbReference>
<evidence type="ECO:0000259" key="9">
    <source>
        <dbReference type="SMART" id="SM01228"/>
    </source>
</evidence>
<dbReference type="FunFam" id="1.10.150.570:FF:000001">
    <property type="entry name" value="tRNA uridine 5-carboxymethylaminomethyl modification enzyme MnmG"/>
    <property type="match status" value="1"/>
</dbReference>
<keyword evidence="5" id="KW-0819">tRNA processing</keyword>
<feature type="region of interest" description="Disordered" evidence="8">
    <location>
        <begin position="708"/>
        <end position="739"/>
    </location>
</feature>
<evidence type="ECO:0000256" key="8">
    <source>
        <dbReference type="SAM" id="MobiDB-lite"/>
    </source>
</evidence>
<dbReference type="Gene3D" id="3.50.50.60">
    <property type="entry name" value="FAD/NAD(P)-binding domain"/>
    <property type="match status" value="2"/>
</dbReference>
<dbReference type="AlphaFoldDB" id="A0A2H9ZUK2"/>
<dbReference type="PANTHER" id="PTHR11806">
    <property type="entry name" value="GLUCOSE INHIBITED DIVISION PROTEIN A"/>
    <property type="match status" value="1"/>
</dbReference>
<dbReference type="GO" id="GO:0030488">
    <property type="term" value="P:tRNA methylation"/>
    <property type="evidence" value="ECO:0007669"/>
    <property type="project" value="TreeGrafter"/>
</dbReference>
<name>A0A2H9ZUK2_9ASPA</name>
<keyword evidence="3" id="KW-0963">Cytoplasm</keyword>
<dbReference type="STRING" id="1088818.A0A2H9ZUK2"/>
<evidence type="ECO:0000256" key="6">
    <source>
        <dbReference type="ARBA" id="ARBA00022827"/>
    </source>
</evidence>
<dbReference type="EMBL" id="KZ453612">
    <property type="protein sequence ID" value="PKA46960.1"/>
    <property type="molecule type" value="Genomic_DNA"/>
</dbReference>
<dbReference type="SUPFAM" id="SSF51905">
    <property type="entry name" value="FAD/NAD(P)-binding domain"/>
    <property type="match status" value="1"/>
</dbReference>
<dbReference type="GO" id="GO:0070899">
    <property type="term" value="P:mitochondrial tRNA wobble uridine modification"/>
    <property type="evidence" value="ECO:0007669"/>
    <property type="project" value="UniProtKB-ARBA"/>
</dbReference>
<dbReference type="InterPro" id="IPR002218">
    <property type="entry name" value="MnmG-rel"/>
</dbReference>
<dbReference type="FunFam" id="3.50.50.60:FF:000094">
    <property type="entry name" value="tRNA uridine 5-carboxymethylaminomethyl modification enzyme MnmG"/>
    <property type="match status" value="1"/>
</dbReference>
<comment type="similarity">
    <text evidence="2">Belongs to the MnmG family.</text>
</comment>
<keyword evidence="7" id="KW-0520">NAD</keyword>
<evidence type="ECO:0000313" key="10">
    <source>
        <dbReference type="EMBL" id="PKA46960.1"/>
    </source>
</evidence>
<dbReference type="Pfam" id="PF01134">
    <property type="entry name" value="GIDA"/>
    <property type="match status" value="1"/>
</dbReference>
<dbReference type="OrthoDB" id="3329at2759"/>
<accession>A0A2H9ZUK2</accession>
<dbReference type="SMART" id="SM01228">
    <property type="entry name" value="GIDA_assoc_3"/>
    <property type="match status" value="1"/>
</dbReference>
<evidence type="ECO:0000256" key="5">
    <source>
        <dbReference type="ARBA" id="ARBA00022694"/>
    </source>
</evidence>
<evidence type="ECO:0000256" key="4">
    <source>
        <dbReference type="ARBA" id="ARBA00022630"/>
    </source>
</evidence>
<dbReference type="InterPro" id="IPR036188">
    <property type="entry name" value="FAD/NAD-bd_sf"/>
</dbReference>
<feature type="domain" description="tRNA uridine 5-carboxymethylaminomethyl modification enzyme C-terminal subdomain" evidence="9">
    <location>
        <begin position="625"/>
        <end position="696"/>
    </location>
</feature>
<sequence>MLLRLRPMAATTIFFPHFTARPSSEDCLSLRFSFCKSLVPNPETKFRHPLRSSVPRLNLSRRFATAAVLSDGKDWKNGVAAASEERYDVIVVGGGHAGCEAALASARLGARTLLLTLNIDRIAWQPCNPAVGGPAKSQLVHEVDALGGEIGKIADRCYLQKRILNRSKGPAVRALRAQTDKREYALEMKKVVESTPNLYIREAMVTDILVGKNDNVEGVSTFFGMNFYAPSIVLTTGTFMSGKIWVGKASMPAGRAGESASYGLTESLQNLGFETERLKTGTPARVDYRSVDFSGLEPQHGDDEVSWFSFDLEYHKEREQMCCYLTRTTKETHQLIKDNLHETPTYGGWVEAKGPRYCPSIEDKIVRFQEKESHQIFLEPEGRSVPELYVQGFSTGLPERLQLALLRTLPGLENCLMLRPAYAVEYDYLPAYQCFRSLMTKKLEGLFFSGQINGTTGYEEAAAQGIVSGINAARHSSGESVIVLERESSFIGTLIDDLVTKDLREPYRMLTSRSEHRLLLRADNADSRLTPLGREIGLIDDRRWNLYQLKQSLISEEKQRLKTLRISGGDFATEVGRLSGQPVRDFSTLESILKKPHVNYEILDRFGYGNRLLSKIEKECVEIDIKYEGFILRQQSQLQQIISQQHRRLPDGLDYYSLTTLSLEAREKLSKVKPQTIGQASRVGGVNPADITALLVFLEANRRRVNERKTQELLKSSPPDADETDETTSTAPVAEIVSS</sequence>
<proteinExistence type="inferred from homology"/>
<evidence type="ECO:0000256" key="3">
    <source>
        <dbReference type="ARBA" id="ARBA00022490"/>
    </source>
</evidence>
<keyword evidence="4" id="KW-0285">Flavoprotein</keyword>
<dbReference type="InterPro" id="IPR004416">
    <property type="entry name" value="MnmG"/>
</dbReference>
<gene>
    <name evidence="10" type="ORF">AXF42_Ash011634</name>
</gene>
<comment type="cofactor">
    <cofactor evidence="1">
        <name>FAD</name>
        <dbReference type="ChEBI" id="CHEBI:57692"/>
    </cofactor>
</comment>
<evidence type="ECO:0000256" key="7">
    <source>
        <dbReference type="ARBA" id="ARBA00023027"/>
    </source>
</evidence>